<accession>A0A8G1RM76</accession>
<protein>
    <submittedName>
        <fullName evidence="2">Uncharacterized protein</fullName>
    </submittedName>
</protein>
<evidence type="ECO:0000313" key="3">
    <source>
        <dbReference type="Proteomes" id="UP000249789"/>
    </source>
</evidence>
<dbReference type="AlphaFoldDB" id="A0A8G1RM76"/>
<dbReference type="VEuPathDB" id="FungiDB:BO72DRAFT_155007"/>
<evidence type="ECO:0000313" key="2">
    <source>
        <dbReference type="EMBL" id="RAK75845.1"/>
    </source>
</evidence>
<organism evidence="2 3">
    <name type="scientific">Aspergillus fijiensis CBS 313.89</name>
    <dbReference type="NCBI Taxonomy" id="1448319"/>
    <lineage>
        <taxon>Eukaryota</taxon>
        <taxon>Fungi</taxon>
        <taxon>Dikarya</taxon>
        <taxon>Ascomycota</taxon>
        <taxon>Pezizomycotina</taxon>
        <taxon>Eurotiomycetes</taxon>
        <taxon>Eurotiomycetidae</taxon>
        <taxon>Eurotiales</taxon>
        <taxon>Aspergillaceae</taxon>
        <taxon>Aspergillus</taxon>
    </lineage>
</organism>
<dbReference type="Proteomes" id="UP000249789">
    <property type="component" value="Unassembled WGS sequence"/>
</dbReference>
<keyword evidence="3" id="KW-1185">Reference proteome</keyword>
<gene>
    <name evidence="2" type="ORF">BO72DRAFT_155007</name>
</gene>
<evidence type="ECO:0000256" key="1">
    <source>
        <dbReference type="SAM" id="MobiDB-lite"/>
    </source>
</evidence>
<feature type="region of interest" description="Disordered" evidence="1">
    <location>
        <begin position="139"/>
        <end position="158"/>
    </location>
</feature>
<reference evidence="2 3" key="1">
    <citation type="submission" date="2018-02" db="EMBL/GenBank/DDBJ databases">
        <title>The genomes of Aspergillus section Nigri reveals drivers in fungal speciation.</title>
        <authorList>
            <consortium name="DOE Joint Genome Institute"/>
            <person name="Vesth T.C."/>
            <person name="Nybo J."/>
            <person name="Theobald S."/>
            <person name="Brandl J."/>
            <person name="Frisvad J.C."/>
            <person name="Nielsen K.F."/>
            <person name="Lyhne E.K."/>
            <person name="Kogle M.E."/>
            <person name="Kuo A."/>
            <person name="Riley R."/>
            <person name="Clum A."/>
            <person name="Nolan M."/>
            <person name="Lipzen A."/>
            <person name="Salamov A."/>
            <person name="Henrissat B."/>
            <person name="Wiebenga A."/>
            <person name="De vries R.P."/>
            <person name="Grigoriev I.V."/>
            <person name="Mortensen U.H."/>
            <person name="Andersen M.R."/>
            <person name="Baker S.E."/>
        </authorList>
    </citation>
    <scope>NUCLEOTIDE SEQUENCE [LARGE SCALE GENOMIC DNA]</scope>
    <source>
        <strain evidence="2 3">CBS 313.89</strain>
    </source>
</reference>
<name>A0A8G1RM76_9EURO</name>
<dbReference type="RefSeq" id="XP_040799855.1">
    <property type="nucleotide sequence ID" value="XM_040939259.1"/>
</dbReference>
<feature type="compositionally biased region" description="Polar residues" evidence="1">
    <location>
        <begin position="144"/>
        <end position="158"/>
    </location>
</feature>
<sequence>MYRVAGGRTPPLLVGPSAPRGPVCQPGTCLGYAEAGRGGITYYQRLLDLCDACMSRVLCVCGEGPRPFLTFGSSMHVFHRPMIIPVGRRGSGSISLFNVTDMLPLNSAVLFAPASTARSSPGALEAVARFPVLPPPALHGQAGASVSQPRSTSDQSGL</sequence>
<dbReference type="EMBL" id="KZ824653">
    <property type="protein sequence ID" value="RAK75845.1"/>
    <property type="molecule type" value="Genomic_DNA"/>
</dbReference>
<dbReference type="GeneID" id="63856592"/>
<proteinExistence type="predicted"/>